<feature type="region of interest" description="Disordered" evidence="1">
    <location>
        <begin position="1"/>
        <end position="28"/>
    </location>
</feature>
<dbReference type="EMBL" id="JYDI01000137">
    <property type="protein sequence ID" value="KRY50959.1"/>
    <property type="molecule type" value="Genomic_DNA"/>
</dbReference>
<accession>A0A0V1CNV2</accession>
<gene>
    <name evidence="3" type="ORF">T03_8821</name>
</gene>
<feature type="transmembrane region" description="Helical" evidence="2">
    <location>
        <begin position="135"/>
        <end position="155"/>
    </location>
</feature>
<keyword evidence="4" id="KW-1185">Reference proteome</keyword>
<keyword evidence="2" id="KW-0472">Membrane</keyword>
<feature type="region of interest" description="Disordered" evidence="1">
    <location>
        <begin position="203"/>
        <end position="222"/>
    </location>
</feature>
<reference evidence="3 4" key="1">
    <citation type="submission" date="2015-01" db="EMBL/GenBank/DDBJ databases">
        <title>Evolution of Trichinella species and genotypes.</title>
        <authorList>
            <person name="Korhonen P.K."/>
            <person name="Edoardo P."/>
            <person name="Giuseppe L.R."/>
            <person name="Gasser R.B."/>
        </authorList>
    </citation>
    <scope>NUCLEOTIDE SEQUENCE [LARGE SCALE GENOMIC DNA]</scope>
    <source>
        <strain evidence="3">ISS120</strain>
    </source>
</reference>
<dbReference type="Proteomes" id="UP000054653">
    <property type="component" value="Unassembled WGS sequence"/>
</dbReference>
<comment type="caution">
    <text evidence="3">The sequence shown here is derived from an EMBL/GenBank/DDBJ whole genome shotgun (WGS) entry which is preliminary data.</text>
</comment>
<proteinExistence type="predicted"/>
<organism evidence="3 4">
    <name type="scientific">Trichinella britovi</name>
    <name type="common">Parasitic roundworm</name>
    <dbReference type="NCBI Taxonomy" id="45882"/>
    <lineage>
        <taxon>Eukaryota</taxon>
        <taxon>Metazoa</taxon>
        <taxon>Ecdysozoa</taxon>
        <taxon>Nematoda</taxon>
        <taxon>Enoplea</taxon>
        <taxon>Dorylaimia</taxon>
        <taxon>Trichinellida</taxon>
        <taxon>Trichinellidae</taxon>
        <taxon>Trichinella</taxon>
    </lineage>
</organism>
<dbReference type="OrthoDB" id="10323019at2759"/>
<name>A0A0V1CNV2_TRIBR</name>
<evidence type="ECO:0000313" key="4">
    <source>
        <dbReference type="Proteomes" id="UP000054653"/>
    </source>
</evidence>
<dbReference type="AlphaFoldDB" id="A0A0V1CNV2"/>
<evidence type="ECO:0000313" key="3">
    <source>
        <dbReference type="EMBL" id="KRY50959.1"/>
    </source>
</evidence>
<sequence length="263" mass="29273">MSSLSDFRNRSTNEKSETDQPAACGRGLKTGDVPVSTGGFVWSALLDFRRICCPFFMARALSATFSHSKDRSKRLKFLSLEGLIYCVVHVSSVRRISEQGPPPILRPKFPSTSTSTARCQQQYYRNTFPIFKYHSVYGSFMLFFHFIVFISLLGVSPHPLQVCLCTNRWGVLYACDAQVRRCQARLTAAGEELTIALGSSWPTEYGQSRKRSSDLNASGSSNATNTCSFIQQATIRGTYSVDSGEQKVNKYTGTSNDMRTNGK</sequence>
<protein>
    <submittedName>
        <fullName evidence="3">Uncharacterized protein</fullName>
    </submittedName>
</protein>
<keyword evidence="2" id="KW-1133">Transmembrane helix</keyword>
<feature type="compositionally biased region" description="Basic and acidic residues" evidence="1">
    <location>
        <begin position="7"/>
        <end position="18"/>
    </location>
</feature>
<keyword evidence="2" id="KW-0812">Transmembrane</keyword>
<evidence type="ECO:0000256" key="1">
    <source>
        <dbReference type="SAM" id="MobiDB-lite"/>
    </source>
</evidence>
<evidence type="ECO:0000256" key="2">
    <source>
        <dbReference type="SAM" id="Phobius"/>
    </source>
</evidence>